<dbReference type="Proteomes" id="UP000286077">
    <property type="component" value="Unassembled WGS sequence"/>
</dbReference>
<sequence length="69" mass="8155">MANEAYFIIQRKYLHEHMKVLSFFIAFSTICYLPDIRLMHQAYVTLAFLSIAMTYFGVNYFLTGMHSYA</sequence>
<gene>
    <name evidence="3" type="ORF">DW026_00535</name>
    <name evidence="2" type="ORF">DWV60_01480</name>
</gene>
<proteinExistence type="predicted"/>
<evidence type="ECO:0000313" key="4">
    <source>
        <dbReference type="Proteomes" id="UP000283672"/>
    </source>
</evidence>
<dbReference type="EMBL" id="QROP01000001">
    <property type="protein sequence ID" value="RHL42322.1"/>
    <property type="molecule type" value="Genomic_DNA"/>
</dbReference>
<evidence type="ECO:0000313" key="2">
    <source>
        <dbReference type="EMBL" id="RGW70633.1"/>
    </source>
</evidence>
<dbReference type="EMBL" id="QSAQ01000002">
    <property type="protein sequence ID" value="RGW70633.1"/>
    <property type="molecule type" value="Genomic_DNA"/>
</dbReference>
<keyword evidence="1" id="KW-1133">Transmembrane helix</keyword>
<dbReference type="RefSeq" id="WP_118139190.1">
    <property type="nucleotide sequence ID" value="NZ_CP042464.1"/>
</dbReference>
<protein>
    <submittedName>
        <fullName evidence="2">Uncharacterized protein</fullName>
    </submittedName>
</protein>
<evidence type="ECO:0000313" key="5">
    <source>
        <dbReference type="Proteomes" id="UP000286077"/>
    </source>
</evidence>
<name>A0AA92U6P2_9BACT</name>
<feature type="transmembrane region" description="Helical" evidence="1">
    <location>
        <begin position="20"/>
        <end position="36"/>
    </location>
</feature>
<accession>A0AA92U6P2</accession>
<dbReference type="AlphaFoldDB" id="A0AA92U6P2"/>
<organism evidence="2 5">
    <name type="scientific">Segatella copri</name>
    <dbReference type="NCBI Taxonomy" id="165179"/>
    <lineage>
        <taxon>Bacteria</taxon>
        <taxon>Pseudomonadati</taxon>
        <taxon>Bacteroidota</taxon>
        <taxon>Bacteroidia</taxon>
        <taxon>Bacteroidales</taxon>
        <taxon>Prevotellaceae</taxon>
        <taxon>Segatella</taxon>
    </lineage>
</organism>
<evidence type="ECO:0000256" key="1">
    <source>
        <dbReference type="SAM" id="Phobius"/>
    </source>
</evidence>
<feature type="transmembrane region" description="Helical" evidence="1">
    <location>
        <begin position="42"/>
        <end position="62"/>
    </location>
</feature>
<dbReference type="Proteomes" id="UP000283672">
    <property type="component" value="Unassembled WGS sequence"/>
</dbReference>
<keyword evidence="1" id="KW-0472">Membrane</keyword>
<evidence type="ECO:0000313" key="3">
    <source>
        <dbReference type="EMBL" id="RHL42322.1"/>
    </source>
</evidence>
<comment type="caution">
    <text evidence="2">The sequence shown here is derived from an EMBL/GenBank/DDBJ whole genome shotgun (WGS) entry which is preliminary data.</text>
</comment>
<reference evidence="4 5" key="1">
    <citation type="submission" date="2018-08" db="EMBL/GenBank/DDBJ databases">
        <title>A genome reference for cultivated species of the human gut microbiota.</title>
        <authorList>
            <person name="Zou Y."/>
            <person name="Xue W."/>
            <person name="Luo G."/>
        </authorList>
    </citation>
    <scope>NUCLEOTIDE SEQUENCE [LARGE SCALE GENOMIC DNA]</scope>
    <source>
        <strain evidence="2 5">AF11-14</strain>
        <strain evidence="3 4">AF38-11</strain>
    </source>
</reference>
<keyword evidence="1" id="KW-0812">Transmembrane</keyword>